<dbReference type="Proteomes" id="UP000325434">
    <property type="component" value="Unassembled WGS sequence"/>
</dbReference>
<reference evidence="1" key="1">
    <citation type="submission" date="2019-04" db="EMBL/GenBank/DDBJ databases">
        <title>Friends and foes A comparative genomics study of 23 Aspergillus species from section Flavi.</title>
        <authorList>
            <consortium name="DOE Joint Genome Institute"/>
            <person name="Kjaerbolling I."/>
            <person name="Vesth T."/>
            <person name="Frisvad J.C."/>
            <person name="Nybo J.L."/>
            <person name="Theobald S."/>
            <person name="Kildgaard S."/>
            <person name="Isbrandt T."/>
            <person name="Kuo A."/>
            <person name="Sato A."/>
            <person name="Lyhne E.K."/>
            <person name="Kogle M.E."/>
            <person name="Wiebenga A."/>
            <person name="Kun R.S."/>
            <person name="Lubbers R.J."/>
            <person name="Makela M.R."/>
            <person name="Barry K."/>
            <person name="Chovatia M."/>
            <person name="Clum A."/>
            <person name="Daum C."/>
            <person name="Haridas S."/>
            <person name="He G."/>
            <person name="LaButti K."/>
            <person name="Lipzen A."/>
            <person name="Mondo S."/>
            <person name="Riley R."/>
            <person name="Salamov A."/>
            <person name="Simmons B.A."/>
            <person name="Magnuson J.K."/>
            <person name="Henrissat B."/>
            <person name="Mortensen U.H."/>
            <person name="Larsen T.O."/>
            <person name="Devries R.P."/>
            <person name="Grigoriev I.V."/>
            <person name="Machida M."/>
            <person name="Baker S.E."/>
            <person name="Andersen M.R."/>
        </authorList>
    </citation>
    <scope>NUCLEOTIDE SEQUENCE [LARGE SCALE GENOMIC DNA]</scope>
    <source>
        <strain evidence="1">CBS 121.62</strain>
    </source>
</reference>
<feature type="non-terminal residue" evidence="1">
    <location>
        <position position="101"/>
    </location>
</feature>
<organism evidence="1">
    <name type="scientific">Aspergillus flavus</name>
    <dbReference type="NCBI Taxonomy" id="5059"/>
    <lineage>
        <taxon>Eukaryota</taxon>
        <taxon>Fungi</taxon>
        <taxon>Dikarya</taxon>
        <taxon>Ascomycota</taxon>
        <taxon>Pezizomycotina</taxon>
        <taxon>Eurotiomycetes</taxon>
        <taxon>Eurotiomycetidae</taxon>
        <taxon>Eurotiales</taxon>
        <taxon>Aspergillaceae</taxon>
        <taxon>Aspergillus</taxon>
        <taxon>Aspergillus subgen. Circumdati</taxon>
    </lineage>
</organism>
<accession>A0A5N6GN16</accession>
<evidence type="ECO:0000313" key="1">
    <source>
        <dbReference type="EMBL" id="KAB8242519.1"/>
    </source>
</evidence>
<proteinExistence type="predicted"/>
<sequence length="101" mass="11020">MTSATFIHCSLAESTPVGLCAQVWSRIILPLGGLNHRYQAVKSSMLVSLLRYAYLSIGRSGFVKTCLWIASLGCRYILPGQIDGGTLRTGPSRCMTRVVEI</sequence>
<protein>
    <submittedName>
        <fullName evidence="1">Uncharacterized protein</fullName>
    </submittedName>
</protein>
<dbReference type="AlphaFoldDB" id="A0A5N6GN16"/>
<dbReference type="EMBL" id="ML734662">
    <property type="protein sequence ID" value="KAB8242519.1"/>
    <property type="molecule type" value="Genomic_DNA"/>
</dbReference>
<name>A0A5N6GN16_ASPFL</name>
<gene>
    <name evidence="1" type="ORF">BDV35DRAFT_366198</name>
</gene>